<dbReference type="HOGENOM" id="CLU_139114_0_0_5"/>
<dbReference type="AlphaFoldDB" id="B1M2U4"/>
<name>B1M2U4_METRJ</name>
<dbReference type="STRING" id="426355.Mrad2831_1233"/>
<sequence length="161" mass="18038">MTSERASRANRRNAQVSTGPRTLAGKARSRQNARKHGLSAMDPNPDAEIEIERLADLIANRHGRDANVGEAARAIAEAQVQLQRVFACRIALLRNRPLNPEGDARGDEGSPARTSEELLLQLERLERYERRALSRRKFAIRRFYELVGRATQVVTEPGADE</sequence>
<dbReference type="Proteomes" id="UP000006589">
    <property type="component" value="Chromosome"/>
</dbReference>
<evidence type="ECO:0000313" key="2">
    <source>
        <dbReference type="EMBL" id="ACB23235.1"/>
    </source>
</evidence>
<gene>
    <name evidence="2" type="ordered locus">Mrad2831_1233</name>
</gene>
<reference evidence="2 3" key="1">
    <citation type="submission" date="2008-03" db="EMBL/GenBank/DDBJ databases">
        <title>Complete sequence of chromosome of Methylobacterium radiotolerans JCM 2831.</title>
        <authorList>
            <consortium name="US DOE Joint Genome Institute"/>
            <person name="Copeland A."/>
            <person name="Lucas S."/>
            <person name="Lapidus A."/>
            <person name="Glavina del Rio T."/>
            <person name="Dalin E."/>
            <person name="Tice H."/>
            <person name="Bruce D."/>
            <person name="Goodwin L."/>
            <person name="Pitluck S."/>
            <person name="Kiss H."/>
            <person name="Brettin T."/>
            <person name="Detter J.C."/>
            <person name="Han C."/>
            <person name="Kuske C.R."/>
            <person name="Schmutz J."/>
            <person name="Larimer F."/>
            <person name="Land M."/>
            <person name="Hauser L."/>
            <person name="Kyrpides N."/>
            <person name="Mikhailova N."/>
            <person name="Marx C.J."/>
            <person name="Richardson P."/>
        </authorList>
    </citation>
    <scope>NUCLEOTIDE SEQUENCE [LARGE SCALE GENOMIC DNA]</scope>
    <source>
        <strain evidence="3">ATCC 27329 / DSM 1819 / JCM 2831 / NBRC 15690 / NCIMB 10815 / 0-1</strain>
    </source>
</reference>
<dbReference type="EMBL" id="CP001001">
    <property type="protein sequence ID" value="ACB23235.1"/>
    <property type="molecule type" value="Genomic_DNA"/>
</dbReference>
<protein>
    <submittedName>
        <fullName evidence="2">Uncharacterized protein</fullName>
    </submittedName>
</protein>
<accession>B1M2U4</accession>
<feature type="region of interest" description="Disordered" evidence="1">
    <location>
        <begin position="1"/>
        <end position="45"/>
    </location>
</feature>
<feature type="compositionally biased region" description="Basic residues" evidence="1">
    <location>
        <begin position="27"/>
        <end position="37"/>
    </location>
</feature>
<evidence type="ECO:0000256" key="1">
    <source>
        <dbReference type="SAM" id="MobiDB-lite"/>
    </source>
</evidence>
<evidence type="ECO:0000313" key="3">
    <source>
        <dbReference type="Proteomes" id="UP000006589"/>
    </source>
</evidence>
<dbReference type="KEGG" id="mrd:Mrad2831_1233"/>
<dbReference type="eggNOG" id="ENOG502ZXKR">
    <property type="taxonomic scope" value="Bacteria"/>
</dbReference>
<proteinExistence type="predicted"/>
<organism evidence="2 3">
    <name type="scientific">Methylobacterium radiotolerans (strain ATCC 27329 / DSM 1819 / JCM 2831 / NBRC 15690 / NCIMB 10815 / 0-1)</name>
    <dbReference type="NCBI Taxonomy" id="426355"/>
    <lineage>
        <taxon>Bacteria</taxon>
        <taxon>Pseudomonadati</taxon>
        <taxon>Pseudomonadota</taxon>
        <taxon>Alphaproteobacteria</taxon>
        <taxon>Hyphomicrobiales</taxon>
        <taxon>Methylobacteriaceae</taxon>
        <taxon>Methylobacterium</taxon>
    </lineage>
</organism>